<dbReference type="Pfam" id="PF01471">
    <property type="entry name" value="PG_binding_1"/>
    <property type="match status" value="1"/>
</dbReference>
<dbReference type="UniPathway" id="UPA00219"/>
<dbReference type="InterPro" id="IPR038063">
    <property type="entry name" value="Transpep_catalytic_dom"/>
</dbReference>
<evidence type="ECO:0000313" key="10">
    <source>
        <dbReference type="Proteomes" id="UP000094172"/>
    </source>
</evidence>
<dbReference type="InterPro" id="IPR050979">
    <property type="entry name" value="LD-transpeptidase"/>
</dbReference>
<dbReference type="CDD" id="cd16913">
    <property type="entry name" value="YkuD_like"/>
    <property type="match status" value="1"/>
</dbReference>
<dbReference type="GO" id="GO:0018104">
    <property type="term" value="P:peptidoglycan-protein cross-linking"/>
    <property type="evidence" value="ECO:0007669"/>
    <property type="project" value="TreeGrafter"/>
</dbReference>
<evidence type="ECO:0000259" key="8">
    <source>
        <dbReference type="PROSITE" id="PS52029"/>
    </source>
</evidence>
<dbReference type="SUPFAM" id="SSF141523">
    <property type="entry name" value="L,D-transpeptidase catalytic domain-like"/>
    <property type="match status" value="1"/>
</dbReference>
<evidence type="ECO:0000256" key="7">
    <source>
        <dbReference type="PROSITE-ProRule" id="PRU01373"/>
    </source>
</evidence>
<protein>
    <recommendedName>
        <fullName evidence="8">L,D-TPase catalytic domain-containing protein</fullName>
    </recommendedName>
</protein>
<evidence type="ECO:0000256" key="5">
    <source>
        <dbReference type="ARBA" id="ARBA00022984"/>
    </source>
</evidence>
<evidence type="ECO:0000256" key="2">
    <source>
        <dbReference type="ARBA" id="ARBA00005992"/>
    </source>
</evidence>
<dbReference type="STRING" id="1774970.AUC70_05145"/>
<dbReference type="PANTHER" id="PTHR30582">
    <property type="entry name" value="L,D-TRANSPEPTIDASE"/>
    <property type="match status" value="1"/>
</dbReference>
<evidence type="ECO:0000313" key="9">
    <source>
        <dbReference type="EMBL" id="ODR95113.1"/>
    </source>
</evidence>
<dbReference type="PROSITE" id="PS52029">
    <property type="entry name" value="LD_TPASE"/>
    <property type="match status" value="1"/>
</dbReference>
<keyword evidence="5 7" id="KW-0573">Peptidoglycan synthesis</keyword>
<evidence type="ECO:0000256" key="4">
    <source>
        <dbReference type="ARBA" id="ARBA00022960"/>
    </source>
</evidence>
<dbReference type="GO" id="GO:0005576">
    <property type="term" value="C:extracellular region"/>
    <property type="evidence" value="ECO:0007669"/>
    <property type="project" value="TreeGrafter"/>
</dbReference>
<dbReference type="InterPro" id="IPR005490">
    <property type="entry name" value="LD_TPept_cat_dom"/>
</dbReference>
<proteinExistence type="inferred from homology"/>
<keyword evidence="3" id="KW-0808">Transferase</keyword>
<dbReference type="Pfam" id="PF03734">
    <property type="entry name" value="YkuD"/>
    <property type="match status" value="1"/>
</dbReference>
<gene>
    <name evidence="9" type="ORF">AUC70_05145</name>
</gene>
<comment type="pathway">
    <text evidence="1 7">Cell wall biogenesis; peptidoglycan biosynthesis.</text>
</comment>
<dbReference type="InterPro" id="IPR036366">
    <property type="entry name" value="PGBDSf"/>
</dbReference>
<feature type="active site" description="Nucleophile" evidence="7">
    <location>
        <position position="241"/>
    </location>
</feature>
<dbReference type="InterPro" id="IPR036365">
    <property type="entry name" value="PGBD-like_sf"/>
</dbReference>
<organism evidence="9 10">
    <name type="scientific">Methyloceanibacter stevinii</name>
    <dbReference type="NCBI Taxonomy" id="1774970"/>
    <lineage>
        <taxon>Bacteria</taxon>
        <taxon>Pseudomonadati</taxon>
        <taxon>Pseudomonadota</taxon>
        <taxon>Alphaproteobacteria</taxon>
        <taxon>Hyphomicrobiales</taxon>
        <taxon>Hyphomicrobiaceae</taxon>
        <taxon>Methyloceanibacter</taxon>
    </lineage>
</organism>
<evidence type="ECO:0000256" key="1">
    <source>
        <dbReference type="ARBA" id="ARBA00004752"/>
    </source>
</evidence>
<dbReference type="AlphaFoldDB" id="A0A1E3VNK4"/>
<evidence type="ECO:0000256" key="6">
    <source>
        <dbReference type="ARBA" id="ARBA00023316"/>
    </source>
</evidence>
<dbReference type="NCBIfam" id="NF004785">
    <property type="entry name" value="PRK06132.1-2"/>
    <property type="match status" value="1"/>
</dbReference>
<reference evidence="9 10" key="1">
    <citation type="journal article" date="2016" name="Environ. Microbiol.">
        <title>New Methyloceanibacter diversity from North Sea sediments includes methanotroph containing solely the soluble methane monooxygenase.</title>
        <authorList>
            <person name="Vekeman B."/>
            <person name="Kerckhof F.M."/>
            <person name="Cremers G."/>
            <person name="de Vos P."/>
            <person name="Vandamme P."/>
            <person name="Boon N."/>
            <person name="Op den Camp H.J."/>
            <person name="Heylen K."/>
        </authorList>
    </citation>
    <scope>NUCLEOTIDE SEQUENCE [LARGE SCALE GENOMIC DNA]</scope>
    <source>
        <strain evidence="9 10">R-67176</strain>
    </source>
</reference>
<feature type="domain" description="L,D-TPase catalytic" evidence="8">
    <location>
        <begin position="156"/>
        <end position="265"/>
    </location>
</feature>
<keyword evidence="10" id="KW-1185">Reference proteome</keyword>
<dbReference type="EMBL" id="LPWE01000011">
    <property type="protein sequence ID" value="ODR95113.1"/>
    <property type="molecule type" value="Genomic_DNA"/>
</dbReference>
<dbReference type="GO" id="GO:0016740">
    <property type="term" value="F:transferase activity"/>
    <property type="evidence" value="ECO:0007669"/>
    <property type="project" value="UniProtKB-KW"/>
</dbReference>
<comment type="similarity">
    <text evidence="2">Belongs to the YkuD family.</text>
</comment>
<dbReference type="InterPro" id="IPR002477">
    <property type="entry name" value="Peptidoglycan-bd-like"/>
</dbReference>
<dbReference type="GO" id="GO:0071555">
    <property type="term" value="P:cell wall organization"/>
    <property type="evidence" value="ECO:0007669"/>
    <property type="project" value="UniProtKB-UniRule"/>
</dbReference>
<dbReference type="GO" id="GO:0071972">
    <property type="term" value="F:peptidoglycan L,D-transpeptidase activity"/>
    <property type="evidence" value="ECO:0007669"/>
    <property type="project" value="TreeGrafter"/>
</dbReference>
<name>A0A1E3VNK4_9HYPH</name>
<comment type="caution">
    <text evidence="9">The sequence shown here is derived from an EMBL/GenBank/DDBJ whole genome shotgun (WGS) entry which is preliminary data.</text>
</comment>
<dbReference type="SUPFAM" id="SSF47090">
    <property type="entry name" value="PGBD-like"/>
    <property type="match status" value="1"/>
</dbReference>
<sequence length="431" mass="45728">MSASDAAEISKAPLVELIDTGPAGITDAPVVAGDNEPLEASELDTQEQELSDGLDVVQVMQPIAMSENLDAAEPRHEQLAGLQLPDAVPLEGAKLVPVSLTTPSLKEIALQSKAVPEPLDETVARDDLVEIEPSEPIEPVEIASTDISGRHIAEPLTLIISLKDQQLHVYRGLERVESTRVSSGKTGYQTLTGVFGILEKKPEHFSNLYDAAPMPWMQRLTRSGTALHAGAVPNYPASHGCVRMPYAFAPKLFRMTEVGGKVAMTTGPMVAPKRIESAALVMPAAAADPSDVSADDSVDAGLRAGALAAAFAPEEKLAAATGDAGDAEEEDERAWHILVTRREERDIAIGTQEALAAMGYLEPQDQFVGYLGDGTRKAIRAFEKDHGLRQRGIFSEDIAAKVYEAAGKGPLPDAICSCAKVSAGSGMFRCS</sequence>
<dbReference type="Gene3D" id="2.40.440.10">
    <property type="entry name" value="L,D-transpeptidase catalytic domain-like"/>
    <property type="match status" value="1"/>
</dbReference>
<keyword evidence="4 7" id="KW-0133">Cell shape</keyword>
<dbReference type="Proteomes" id="UP000094172">
    <property type="component" value="Unassembled WGS sequence"/>
</dbReference>
<feature type="active site" description="Proton donor/acceptor" evidence="7">
    <location>
        <position position="228"/>
    </location>
</feature>
<dbReference type="GO" id="GO:0008360">
    <property type="term" value="P:regulation of cell shape"/>
    <property type="evidence" value="ECO:0007669"/>
    <property type="project" value="UniProtKB-UniRule"/>
</dbReference>
<keyword evidence="6 7" id="KW-0961">Cell wall biogenesis/degradation</keyword>
<dbReference type="PANTHER" id="PTHR30582:SF2">
    <property type="entry name" value="L,D-TRANSPEPTIDASE YCIB-RELATED"/>
    <property type="match status" value="1"/>
</dbReference>
<accession>A0A1E3VNK4</accession>
<dbReference type="Gene3D" id="1.10.101.10">
    <property type="entry name" value="PGBD-like superfamily/PGBD"/>
    <property type="match status" value="1"/>
</dbReference>
<evidence type="ECO:0000256" key="3">
    <source>
        <dbReference type="ARBA" id="ARBA00022679"/>
    </source>
</evidence>